<dbReference type="PANTHER" id="PTHR12599">
    <property type="entry name" value="PTERIN-4-ALPHA-CARBINOLAMINE DEHYDRATASE"/>
    <property type="match status" value="1"/>
</dbReference>
<protein>
    <recommendedName>
        <fullName evidence="3">4a-hydroxytetrahydrobiopterin dehydratase</fullName>
        <ecNumber evidence="3">4.2.1.96</ecNumber>
    </recommendedName>
    <alternativeName>
        <fullName evidence="5">4-alpha-hydroxy-tetrahydropterin dehydratase</fullName>
    </alternativeName>
</protein>
<comment type="similarity">
    <text evidence="2">Belongs to the pterin-4-alpha-carbinolamine dehydratase family.</text>
</comment>
<dbReference type="SUPFAM" id="SSF55248">
    <property type="entry name" value="PCD-like"/>
    <property type="match status" value="1"/>
</dbReference>
<keyword evidence="4" id="KW-0456">Lyase</keyword>
<reference evidence="7" key="1">
    <citation type="submission" date="2021-02" db="EMBL/GenBank/DDBJ databases">
        <authorList>
            <person name="Nowell W R."/>
        </authorList>
    </citation>
    <scope>NUCLEOTIDE SEQUENCE</scope>
</reference>
<name>A0A814Q0W0_9BILA</name>
<dbReference type="NCBIfam" id="NF002018">
    <property type="entry name" value="PRK00823.1-3"/>
    <property type="match status" value="1"/>
</dbReference>
<dbReference type="HAMAP" id="MF_00434">
    <property type="entry name" value="Pterin_4_alpha"/>
    <property type="match status" value="1"/>
</dbReference>
<evidence type="ECO:0000313" key="7">
    <source>
        <dbReference type="EMBL" id="CAF1113131.1"/>
    </source>
</evidence>
<dbReference type="Proteomes" id="UP000681722">
    <property type="component" value="Unassembled WGS sequence"/>
</dbReference>
<sequence length="102" mass="11993">MREKLEGEQRDLVIQKLKSNGWQLVANRDAIKKNFEFENFNQAFAFMTRVALLAEKLDHHPEWENVYNKVNVTLSTHDLKGLSTYDVQMASFMDEVHSLHKK</sequence>
<organism evidence="7 10">
    <name type="scientific">Didymodactylos carnosus</name>
    <dbReference type="NCBI Taxonomy" id="1234261"/>
    <lineage>
        <taxon>Eukaryota</taxon>
        <taxon>Metazoa</taxon>
        <taxon>Spiralia</taxon>
        <taxon>Gnathifera</taxon>
        <taxon>Rotifera</taxon>
        <taxon>Eurotatoria</taxon>
        <taxon>Bdelloidea</taxon>
        <taxon>Philodinida</taxon>
        <taxon>Philodinidae</taxon>
        <taxon>Didymodactylos</taxon>
    </lineage>
</organism>
<dbReference type="Proteomes" id="UP000663829">
    <property type="component" value="Unassembled WGS sequence"/>
</dbReference>
<dbReference type="Gene3D" id="3.30.1360.20">
    <property type="entry name" value="Transcriptional coactivator/pterin dehydratase"/>
    <property type="match status" value="1"/>
</dbReference>
<dbReference type="GO" id="GO:0008124">
    <property type="term" value="F:4-alpha-hydroxytetrahydrobiopterin dehydratase activity"/>
    <property type="evidence" value="ECO:0007669"/>
    <property type="project" value="UniProtKB-EC"/>
</dbReference>
<evidence type="ECO:0000313" key="6">
    <source>
        <dbReference type="EMBL" id="CAF0906362.1"/>
    </source>
</evidence>
<dbReference type="Proteomes" id="UP000682733">
    <property type="component" value="Unassembled WGS sequence"/>
</dbReference>
<dbReference type="EMBL" id="CAJNOK010003566">
    <property type="protein sequence ID" value="CAF0906362.1"/>
    <property type="molecule type" value="Genomic_DNA"/>
</dbReference>
<proteinExistence type="inferred from homology"/>
<evidence type="ECO:0000313" key="8">
    <source>
        <dbReference type="EMBL" id="CAF3686184.1"/>
    </source>
</evidence>
<dbReference type="EMBL" id="CAJNOQ010005828">
    <property type="protein sequence ID" value="CAF1113131.1"/>
    <property type="molecule type" value="Genomic_DNA"/>
</dbReference>
<evidence type="ECO:0000256" key="4">
    <source>
        <dbReference type="ARBA" id="ARBA00023239"/>
    </source>
</evidence>
<dbReference type="InterPro" id="IPR001533">
    <property type="entry name" value="Pterin_deHydtase"/>
</dbReference>
<evidence type="ECO:0000313" key="10">
    <source>
        <dbReference type="Proteomes" id="UP000663829"/>
    </source>
</evidence>
<evidence type="ECO:0000256" key="2">
    <source>
        <dbReference type="ARBA" id="ARBA00006472"/>
    </source>
</evidence>
<comment type="catalytic activity">
    <reaction evidence="1">
        <text>(4aS,6R)-4a-hydroxy-L-erythro-5,6,7,8-tetrahydrobiopterin = (6R)-L-erythro-6,7-dihydrobiopterin + H2O</text>
        <dbReference type="Rhea" id="RHEA:11920"/>
        <dbReference type="ChEBI" id="CHEBI:15377"/>
        <dbReference type="ChEBI" id="CHEBI:15642"/>
        <dbReference type="ChEBI" id="CHEBI:43120"/>
        <dbReference type="EC" id="4.2.1.96"/>
    </reaction>
</comment>
<dbReference type="EMBL" id="CAJOBA010003567">
    <property type="protein sequence ID" value="CAF3686184.1"/>
    <property type="molecule type" value="Genomic_DNA"/>
</dbReference>
<dbReference type="EC" id="4.2.1.96" evidence="3"/>
<dbReference type="OrthoDB" id="277398at2759"/>
<evidence type="ECO:0000256" key="3">
    <source>
        <dbReference type="ARBA" id="ARBA00013252"/>
    </source>
</evidence>
<dbReference type="GO" id="GO:0006729">
    <property type="term" value="P:tetrahydrobiopterin biosynthetic process"/>
    <property type="evidence" value="ECO:0007669"/>
    <property type="project" value="InterPro"/>
</dbReference>
<dbReference type="AlphaFoldDB" id="A0A814Q0W0"/>
<evidence type="ECO:0000256" key="1">
    <source>
        <dbReference type="ARBA" id="ARBA00001554"/>
    </source>
</evidence>
<accession>A0A814Q0W0</accession>
<evidence type="ECO:0000313" key="9">
    <source>
        <dbReference type="EMBL" id="CAF3877304.1"/>
    </source>
</evidence>
<comment type="caution">
    <text evidence="7">The sequence shown here is derived from an EMBL/GenBank/DDBJ whole genome shotgun (WGS) entry which is preliminary data.</text>
</comment>
<dbReference type="EMBL" id="CAJOBC010005828">
    <property type="protein sequence ID" value="CAF3877304.1"/>
    <property type="molecule type" value="Genomic_DNA"/>
</dbReference>
<dbReference type="Proteomes" id="UP000677228">
    <property type="component" value="Unassembled WGS sequence"/>
</dbReference>
<keyword evidence="10" id="KW-1185">Reference proteome</keyword>
<gene>
    <name evidence="7" type="ORF">GPM918_LOCUS19330</name>
    <name evidence="6" type="ORF">OVA965_LOCUS9890</name>
    <name evidence="9" type="ORF">SRO942_LOCUS19327</name>
    <name evidence="8" type="ORF">TMI583_LOCUS9886</name>
</gene>
<dbReference type="CDD" id="cd00914">
    <property type="entry name" value="PCD_DCoH_subfamily_b"/>
    <property type="match status" value="1"/>
</dbReference>
<dbReference type="PANTHER" id="PTHR12599:SF0">
    <property type="entry name" value="PTERIN-4-ALPHA-CARBINOLAMINE DEHYDRATASE"/>
    <property type="match status" value="1"/>
</dbReference>
<dbReference type="Pfam" id="PF01329">
    <property type="entry name" value="Pterin_4a"/>
    <property type="match status" value="1"/>
</dbReference>
<dbReference type="InterPro" id="IPR036428">
    <property type="entry name" value="PCD_sf"/>
</dbReference>
<evidence type="ECO:0000256" key="5">
    <source>
        <dbReference type="ARBA" id="ARBA00030497"/>
    </source>
</evidence>